<evidence type="ECO:0000259" key="1">
    <source>
        <dbReference type="SMART" id="SM00587"/>
    </source>
</evidence>
<dbReference type="PANTHER" id="PTHR11012:SF30">
    <property type="entry name" value="PROTEIN KINASE-LIKE DOMAIN-CONTAINING"/>
    <property type="match status" value="1"/>
</dbReference>
<reference evidence="2 3" key="1">
    <citation type="submission" date="2017-07" db="EMBL/GenBank/DDBJ databases">
        <authorList>
            <person name="Talla V."/>
            <person name="Backstrom N."/>
        </authorList>
    </citation>
    <scope>NUCLEOTIDE SEQUENCE [LARGE SCALE GENOMIC DNA]</scope>
</reference>
<dbReference type="Pfam" id="PF02958">
    <property type="entry name" value="EcKL"/>
    <property type="match status" value="1"/>
</dbReference>
<accession>A0A5E4QZV4</accession>
<dbReference type="SUPFAM" id="SSF56112">
    <property type="entry name" value="Protein kinase-like (PK-like)"/>
    <property type="match status" value="1"/>
</dbReference>
<proteinExistence type="predicted"/>
<dbReference type="InterPro" id="IPR004119">
    <property type="entry name" value="EcKL"/>
</dbReference>
<name>A0A5E4QZV4_9NEOP</name>
<keyword evidence="3" id="KW-1185">Reference proteome</keyword>
<evidence type="ECO:0000313" key="3">
    <source>
        <dbReference type="Proteomes" id="UP000324832"/>
    </source>
</evidence>
<dbReference type="InterPro" id="IPR015897">
    <property type="entry name" value="CHK_kinase-like"/>
</dbReference>
<protein>
    <recommendedName>
        <fullName evidence="1">CHK kinase-like domain-containing protein</fullName>
    </recommendedName>
</protein>
<organism evidence="2 3">
    <name type="scientific">Leptidea sinapis</name>
    <dbReference type="NCBI Taxonomy" id="189913"/>
    <lineage>
        <taxon>Eukaryota</taxon>
        <taxon>Metazoa</taxon>
        <taxon>Ecdysozoa</taxon>
        <taxon>Arthropoda</taxon>
        <taxon>Hexapoda</taxon>
        <taxon>Insecta</taxon>
        <taxon>Pterygota</taxon>
        <taxon>Neoptera</taxon>
        <taxon>Endopterygota</taxon>
        <taxon>Lepidoptera</taxon>
        <taxon>Glossata</taxon>
        <taxon>Ditrysia</taxon>
        <taxon>Papilionoidea</taxon>
        <taxon>Pieridae</taxon>
        <taxon>Dismorphiinae</taxon>
        <taxon>Leptidea</taxon>
    </lineage>
</organism>
<dbReference type="SMART" id="SM00587">
    <property type="entry name" value="CHK"/>
    <property type="match status" value="1"/>
</dbReference>
<evidence type="ECO:0000313" key="2">
    <source>
        <dbReference type="EMBL" id="VVD03612.1"/>
    </source>
</evidence>
<feature type="domain" description="CHK kinase-like" evidence="1">
    <location>
        <begin position="130"/>
        <end position="275"/>
    </location>
</feature>
<sequence length="321" mass="37538">MYPINNFIDFDFEVCANFYISLVVCVKMISEDQISEVIQIIATNLRIKEWSYEKQSFKNIAQNYFGVLIPVSLFNLSNEDNVKLELVLKLAPTNEQYRVSGAVTTMFQKEIFVYTTIMPTYRKFQNDIKHLEPNMCADGFMPFVESLVLDYNHILISLKCLAQFHAMSFILKETEHRLYKDIEEICVPLSRQTNKRFMDILKDRLMKAINKFSNSQYVQLFNYLFENCEQLVEDTFKNVNGLCLCHGDVWKENFLYKYLKLLNIYYETFEEILNEAQLNVGTLYSREMFNEDLSSVAPACLIIANTAIWLSSGLQEEGHKA</sequence>
<gene>
    <name evidence="2" type="ORF">LSINAPIS_LOCUS13569</name>
</gene>
<dbReference type="AlphaFoldDB" id="A0A5E4QZV4"/>
<dbReference type="EMBL" id="FZQP02006782">
    <property type="protein sequence ID" value="VVD03612.1"/>
    <property type="molecule type" value="Genomic_DNA"/>
</dbReference>
<dbReference type="Proteomes" id="UP000324832">
    <property type="component" value="Unassembled WGS sequence"/>
</dbReference>
<dbReference type="PANTHER" id="PTHR11012">
    <property type="entry name" value="PROTEIN KINASE-LIKE DOMAIN-CONTAINING"/>
    <property type="match status" value="1"/>
</dbReference>
<dbReference type="InterPro" id="IPR011009">
    <property type="entry name" value="Kinase-like_dom_sf"/>
</dbReference>